<gene>
    <name evidence="3" type="ORF">CBM2612_P0053</name>
    <name evidence="2" type="ORF">CBM2613_U10005</name>
</gene>
<proteinExistence type="predicted"/>
<protein>
    <submittedName>
        <fullName evidence="3">Uncharacterized protein</fullName>
    </submittedName>
</protein>
<accession>A0A375HCT7</accession>
<geneLocation type="plasmid" evidence="3">
    <name>I</name>
</geneLocation>
<sequence length="142" mass="15147">MPATVPSRDTTLSKIALIPGGRGALGKVRMAGQREIPADSGPARLKFNSGPKDMTSSRGPLHGNTRVAIGSPCQTPTYQAMSVGPSPLKAWMWAIPAGANIGFGASHGPAWDRHLKVMQGRYLGQPRRRIGTEVPSLPKNRR</sequence>
<name>A0A375HCT7_9BURK</name>
<reference evidence="2" key="2">
    <citation type="submission" date="2018-01" db="EMBL/GenBank/DDBJ databases">
        <authorList>
            <person name="Clerissi C."/>
        </authorList>
    </citation>
    <scope>NUCLEOTIDE SEQUENCE</scope>
    <source>
        <strain evidence="2">Cupriavidus taiwanensis STM 8556</strain>
    </source>
</reference>
<evidence type="ECO:0000256" key="1">
    <source>
        <dbReference type="SAM" id="MobiDB-lite"/>
    </source>
</evidence>
<feature type="region of interest" description="Disordered" evidence="1">
    <location>
        <begin position="38"/>
        <end position="64"/>
    </location>
</feature>
<organism evidence="3">
    <name type="scientific">Cupriavidus taiwanensis</name>
    <dbReference type="NCBI Taxonomy" id="164546"/>
    <lineage>
        <taxon>Bacteria</taxon>
        <taxon>Pseudomonadati</taxon>
        <taxon>Pseudomonadota</taxon>
        <taxon>Betaproteobacteria</taxon>
        <taxon>Burkholderiales</taxon>
        <taxon>Burkholderiaceae</taxon>
        <taxon>Cupriavidus</taxon>
    </lineage>
</organism>
<evidence type="ECO:0000313" key="2">
    <source>
        <dbReference type="EMBL" id="SOZ75103.1"/>
    </source>
</evidence>
<dbReference type="AlphaFoldDB" id="A0A375HCT7"/>
<dbReference type="Proteomes" id="UP000256952">
    <property type="component" value="Unassembled WGS sequence"/>
</dbReference>
<evidence type="ECO:0000313" key="3">
    <source>
        <dbReference type="EMBL" id="SPD48708.1"/>
    </source>
</evidence>
<reference evidence="3 4" key="1">
    <citation type="submission" date="2018-01" db="EMBL/GenBank/DDBJ databases">
        <authorList>
            <person name="Gaut B.S."/>
            <person name="Morton B.R."/>
            <person name="Clegg M.T."/>
            <person name="Duvall M.R."/>
        </authorList>
    </citation>
    <scope>NUCLEOTIDE SEQUENCE</scope>
    <source>
        <strain evidence="3">Cupriavidus taiwanensis STM 8555</strain>
        <plasmid evidence="3">I</plasmid>
    </source>
</reference>
<evidence type="ECO:0000313" key="4">
    <source>
        <dbReference type="Proteomes" id="UP000256952"/>
    </source>
</evidence>
<dbReference type="EMBL" id="LT984809">
    <property type="protein sequence ID" value="SPD48708.1"/>
    <property type="molecule type" value="Genomic_DNA"/>
</dbReference>
<dbReference type="EMBL" id="OFTH01000052">
    <property type="protein sequence ID" value="SOZ75103.1"/>
    <property type="molecule type" value="Genomic_DNA"/>
</dbReference>
<keyword evidence="3" id="KW-0614">Plasmid</keyword>